<organism evidence="1 2">
    <name type="scientific">Pachysolen tannophilus NRRL Y-2460</name>
    <dbReference type="NCBI Taxonomy" id="669874"/>
    <lineage>
        <taxon>Eukaryota</taxon>
        <taxon>Fungi</taxon>
        <taxon>Dikarya</taxon>
        <taxon>Ascomycota</taxon>
        <taxon>Saccharomycotina</taxon>
        <taxon>Pichiomycetes</taxon>
        <taxon>Pachysolenaceae</taxon>
        <taxon>Pachysolen</taxon>
    </lineage>
</organism>
<gene>
    <name evidence="1" type="ORF">PACTADRAFT_5385</name>
</gene>
<evidence type="ECO:0000313" key="2">
    <source>
        <dbReference type="Proteomes" id="UP000094236"/>
    </source>
</evidence>
<keyword evidence="2" id="KW-1185">Reference proteome</keyword>
<accession>A0A1E4TMV4</accession>
<reference evidence="2" key="1">
    <citation type="submission" date="2016-05" db="EMBL/GenBank/DDBJ databases">
        <title>Comparative genomics of biotechnologically important yeasts.</title>
        <authorList>
            <consortium name="DOE Joint Genome Institute"/>
            <person name="Riley R."/>
            <person name="Haridas S."/>
            <person name="Wolfe K.H."/>
            <person name="Lopes M.R."/>
            <person name="Hittinger C.T."/>
            <person name="Goker M."/>
            <person name="Salamov A."/>
            <person name="Wisecaver J."/>
            <person name="Long T.M."/>
            <person name="Aerts A.L."/>
            <person name="Barry K."/>
            <person name="Choi C."/>
            <person name="Clum A."/>
            <person name="Coughlan A.Y."/>
            <person name="Deshpande S."/>
            <person name="Douglass A.P."/>
            <person name="Hanson S.J."/>
            <person name="Klenk H.-P."/>
            <person name="Labutti K."/>
            <person name="Lapidus A."/>
            <person name="Lindquist E."/>
            <person name="Lipzen A."/>
            <person name="Meier-Kolthoff J.P."/>
            <person name="Ohm R.A."/>
            <person name="Otillar R.P."/>
            <person name="Pangilinan J."/>
            <person name="Peng Y."/>
            <person name="Rokas A."/>
            <person name="Rosa C.A."/>
            <person name="Scheuner C."/>
            <person name="Sibirny A.A."/>
            <person name="Slot J.C."/>
            <person name="Stielow J.B."/>
            <person name="Sun H."/>
            <person name="Kurtzman C.P."/>
            <person name="Blackwell M."/>
            <person name="Grigoriev I.V."/>
            <person name="Jeffries T.W."/>
        </authorList>
    </citation>
    <scope>NUCLEOTIDE SEQUENCE [LARGE SCALE GENOMIC DNA]</scope>
    <source>
        <strain evidence="2">NRRL Y-2460</strain>
    </source>
</reference>
<evidence type="ECO:0000313" key="1">
    <source>
        <dbReference type="EMBL" id="ODV93071.1"/>
    </source>
</evidence>
<sequence>MVVLEIFQKHKYLWPILRTGILEQVLNVKLNDVVNASEISIFDLNNHPYFKE</sequence>
<dbReference type="EMBL" id="KV454043">
    <property type="protein sequence ID" value="ODV93071.1"/>
    <property type="molecule type" value="Genomic_DNA"/>
</dbReference>
<dbReference type="Proteomes" id="UP000094236">
    <property type="component" value="Unassembled WGS sequence"/>
</dbReference>
<name>A0A1E4TMV4_PACTA</name>
<proteinExistence type="predicted"/>
<dbReference type="AlphaFoldDB" id="A0A1E4TMV4"/>
<protein>
    <submittedName>
        <fullName evidence="1">Uncharacterized protein</fullName>
    </submittedName>
</protein>